<dbReference type="SUPFAM" id="SSF53850">
    <property type="entry name" value="Periplasmic binding protein-like II"/>
    <property type="match status" value="1"/>
</dbReference>
<comment type="similarity">
    <text evidence="1">Belongs to the UPF0065 (bug) family.</text>
</comment>
<dbReference type="Gene3D" id="3.40.190.10">
    <property type="entry name" value="Periplasmic binding protein-like II"/>
    <property type="match status" value="1"/>
</dbReference>
<gene>
    <name evidence="3" type="ORF">GCM10023144_26630</name>
</gene>
<dbReference type="CDD" id="cd13578">
    <property type="entry name" value="PBP2_Bug27"/>
    <property type="match status" value="1"/>
</dbReference>
<keyword evidence="4" id="KW-1185">Reference proteome</keyword>
<protein>
    <submittedName>
        <fullName evidence="3">Tripartite tricarboxylate transporter substrate binding protein</fullName>
    </submittedName>
</protein>
<feature type="chain" id="PRO_5045282502" evidence="2">
    <location>
        <begin position="26"/>
        <end position="325"/>
    </location>
</feature>
<name>A0ABP8H4W5_9BURK</name>
<dbReference type="Proteomes" id="UP001501671">
    <property type="component" value="Unassembled WGS sequence"/>
</dbReference>
<dbReference type="RefSeq" id="WP_345250230.1">
    <property type="nucleotide sequence ID" value="NZ_BAABFO010000012.1"/>
</dbReference>
<dbReference type="PANTHER" id="PTHR42928:SF5">
    <property type="entry name" value="BLR1237 PROTEIN"/>
    <property type="match status" value="1"/>
</dbReference>
<sequence length="325" mass="33670">MIRKTVGAALVAGLAAATTGGAAVAADSYPSKPIRIVVVYPPGGGIDIIAREMGKKLTDVWGVPVVVENRPGAGTTLGANAVAKSAPDGYTLLMTDISFAIAPSLYKSLPYDTVRDFAPISLVNLVTDIMVAHPDVPANNVKELIALAKARPDGLVYASAGNGTLNHLAPEMFKSMAGINMVHVPYKGALAALNDVMAGRGQIYVGALISTVPQIKAGKIKAIAVTGAHRSPVLPDVPTIAESGVPGYDVAAWYGLLAPAGTPQAIVDKINKEVVRIVKEPEFAKRLADDGNEVVGSSPKEFATFLDSEIAKWRKAVVSAGATVD</sequence>
<dbReference type="InterPro" id="IPR042100">
    <property type="entry name" value="Bug_dom1"/>
</dbReference>
<evidence type="ECO:0000313" key="4">
    <source>
        <dbReference type="Proteomes" id="UP001501671"/>
    </source>
</evidence>
<organism evidence="3 4">
    <name type="scientific">Pigmentiphaga soli</name>
    <dbReference type="NCBI Taxonomy" id="1007095"/>
    <lineage>
        <taxon>Bacteria</taxon>
        <taxon>Pseudomonadati</taxon>
        <taxon>Pseudomonadota</taxon>
        <taxon>Betaproteobacteria</taxon>
        <taxon>Burkholderiales</taxon>
        <taxon>Alcaligenaceae</taxon>
        <taxon>Pigmentiphaga</taxon>
    </lineage>
</organism>
<comment type="caution">
    <text evidence="3">The sequence shown here is derived from an EMBL/GenBank/DDBJ whole genome shotgun (WGS) entry which is preliminary data.</text>
</comment>
<dbReference type="Pfam" id="PF03401">
    <property type="entry name" value="TctC"/>
    <property type="match status" value="1"/>
</dbReference>
<keyword evidence="2" id="KW-0732">Signal</keyword>
<dbReference type="PANTHER" id="PTHR42928">
    <property type="entry name" value="TRICARBOXYLATE-BINDING PROTEIN"/>
    <property type="match status" value="1"/>
</dbReference>
<feature type="signal peptide" evidence="2">
    <location>
        <begin position="1"/>
        <end position="25"/>
    </location>
</feature>
<evidence type="ECO:0000256" key="2">
    <source>
        <dbReference type="SAM" id="SignalP"/>
    </source>
</evidence>
<reference evidence="4" key="1">
    <citation type="journal article" date="2019" name="Int. J. Syst. Evol. Microbiol.">
        <title>The Global Catalogue of Microorganisms (GCM) 10K type strain sequencing project: providing services to taxonomists for standard genome sequencing and annotation.</title>
        <authorList>
            <consortium name="The Broad Institute Genomics Platform"/>
            <consortium name="The Broad Institute Genome Sequencing Center for Infectious Disease"/>
            <person name="Wu L."/>
            <person name="Ma J."/>
        </authorList>
    </citation>
    <scope>NUCLEOTIDE SEQUENCE [LARGE SCALE GENOMIC DNA]</scope>
    <source>
        <strain evidence="4">JCM 17666</strain>
    </source>
</reference>
<proteinExistence type="inferred from homology"/>
<evidence type="ECO:0000313" key="3">
    <source>
        <dbReference type="EMBL" id="GAA4334415.1"/>
    </source>
</evidence>
<dbReference type="PIRSF" id="PIRSF017082">
    <property type="entry name" value="YflP"/>
    <property type="match status" value="1"/>
</dbReference>
<dbReference type="EMBL" id="BAABFO010000012">
    <property type="protein sequence ID" value="GAA4334415.1"/>
    <property type="molecule type" value="Genomic_DNA"/>
</dbReference>
<dbReference type="InterPro" id="IPR005064">
    <property type="entry name" value="BUG"/>
</dbReference>
<evidence type="ECO:0000256" key="1">
    <source>
        <dbReference type="ARBA" id="ARBA00006987"/>
    </source>
</evidence>
<dbReference type="Gene3D" id="3.40.190.150">
    <property type="entry name" value="Bordetella uptake gene, domain 1"/>
    <property type="match status" value="1"/>
</dbReference>
<accession>A0ABP8H4W5</accession>